<dbReference type="Pfam" id="PF18347">
    <property type="entry name" value="DUF5606"/>
    <property type="match status" value="1"/>
</dbReference>
<name>A0A5J4SFZ0_9ZZZZ</name>
<sequence length="139" mass="15892">MLKTILSISGKSGLYKMVSKGKNMLIVESISVEKKRFPAYTNEKIISLSDIAIYTDSGEVPLRDVLTSIQEKENGATLSFDIKQATSEQLRTYMAEVLPNFDREKVYIADIKKLFLWYNLLITNGITEFKKEEKQEISE</sequence>
<evidence type="ECO:0000259" key="2">
    <source>
        <dbReference type="Pfam" id="PF21186"/>
    </source>
</evidence>
<dbReference type="InterPro" id="IPR049282">
    <property type="entry name" value="BVU_3817_N_sf"/>
</dbReference>
<proteinExistence type="predicted"/>
<dbReference type="EMBL" id="SNRY01000190">
    <property type="protein sequence ID" value="KAA6345006.1"/>
    <property type="molecule type" value="Genomic_DNA"/>
</dbReference>
<protein>
    <submittedName>
        <fullName evidence="3">Uncharacterized protein</fullName>
    </submittedName>
</protein>
<evidence type="ECO:0000259" key="1">
    <source>
        <dbReference type="Pfam" id="PF18347"/>
    </source>
</evidence>
<dbReference type="Gene3D" id="1.10.10.1650">
    <property type="match status" value="1"/>
</dbReference>
<feature type="domain" description="DUF6852" evidence="2">
    <location>
        <begin position="51"/>
        <end position="121"/>
    </location>
</feature>
<reference evidence="3" key="1">
    <citation type="submission" date="2019-03" db="EMBL/GenBank/DDBJ databases">
        <title>Single cell metagenomics reveals metabolic interactions within the superorganism composed of flagellate Streblomastix strix and complex community of Bacteroidetes bacteria on its surface.</title>
        <authorList>
            <person name="Treitli S.C."/>
            <person name="Kolisko M."/>
            <person name="Husnik F."/>
            <person name="Keeling P."/>
            <person name="Hampl V."/>
        </authorList>
    </citation>
    <scope>NUCLEOTIDE SEQUENCE</scope>
    <source>
        <strain evidence="3">STM</strain>
    </source>
</reference>
<dbReference type="Pfam" id="PF21186">
    <property type="entry name" value="DUF6852"/>
    <property type="match status" value="1"/>
</dbReference>
<dbReference type="InterPro" id="IPR041218">
    <property type="entry name" value="DUF5606"/>
</dbReference>
<dbReference type="AlphaFoldDB" id="A0A5J4SFZ0"/>
<dbReference type="Gene3D" id="2.30.30.730">
    <property type="match status" value="1"/>
</dbReference>
<dbReference type="InterPro" id="IPR049280">
    <property type="entry name" value="DUF6852"/>
</dbReference>
<organism evidence="3">
    <name type="scientific">termite gut metagenome</name>
    <dbReference type="NCBI Taxonomy" id="433724"/>
    <lineage>
        <taxon>unclassified sequences</taxon>
        <taxon>metagenomes</taxon>
        <taxon>organismal metagenomes</taxon>
    </lineage>
</organism>
<gene>
    <name evidence="3" type="ORF">EZS27_007391</name>
</gene>
<accession>A0A5J4SFZ0</accession>
<dbReference type="InterPro" id="IPR049281">
    <property type="entry name" value="BVU_3817-like_C_sf"/>
</dbReference>
<comment type="caution">
    <text evidence="3">The sequence shown here is derived from an EMBL/GenBank/DDBJ whole genome shotgun (WGS) entry which is preliminary data.</text>
</comment>
<feature type="domain" description="DUF5606" evidence="1">
    <location>
        <begin position="2"/>
        <end position="48"/>
    </location>
</feature>
<evidence type="ECO:0000313" key="3">
    <source>
        <dbReference type="EMBL" id="KAA6345006.1"/>
    </source>
</evidence>